<dbReference type="EMBL" id="NIRI02000042">
    <property type="protein sequence ID" value="KAG5449454.1"/>
    <property type="molecule type" value="Genomic_DNA"/>
</dbReference>
<reference evidence="1 2" key="1">
    <citation type="journal article" date="2018" name="Biotechnol. Adv.">
        <title>Improved genomic resources and new bioinformatic workflow for the carcinogenic parasite Clonorchis sinensis: Biotechnological implications.</title>
        <authorList>
            <person name="Wang D."/>
            <person name="Korhonen P.K."/>
            <person name="Gasser R.B."/>
            <person name="Young N.D."/>
        </authorList>
    </citation>
    <scope>NUCLEOTIDE SEQUENCE [LARGE SCALE GENOMIC DNA]</scope>
    <source>
        <strain evidence="1">Cs-k2</strain>
    </source>
</reference>
<proteinExistence type="predicted"/>
<dbReference type="InParanoid" id="A0A3R7D4N0"/>
<dbReference type="AlphaFoldDB" id="A0A3R7D4N0"/>
<gene>
    <name evidence="1" type="ORF">CSKR_105523</name>
</gene>
<organism evidence="1 2">
    <name type="scientific">Clonorchis sinensis</name>
    <name type="common">Chinese liver fluke</name>
    <dbReference type="NCBI Taxonomy" id="79923"/>
    <lineage>
        <taxon>Eukaryota</taxon>
        <taxon>Metazoa</taxon>
        <taxon>Spiralia</taxon>
        <taxon>Lophotrochozoa</taxon>
        <taxon>Platyhelminthes</taxon>
        <taxon>Trematoda</taxon>
        <taxon>Digenea</taxon>
        <taxon>Opisthorchiida</taxon>
        <taxon>Opisthorchiata</taxon>
        <taxon>Opisthorchiidae</taxon>
        <taxon>Clonorchis</taxon>
    </lineage>
</organism>
<evidence type="ECO:0000313" key="2">
    <source>
        <dbReference type="Proteomes" id="UP000286415"/>
    </source>
</evidence>
<keyword evidence="2" id="KW-1185">Reference proteome</keyword>
<comment type="caution">
    <text evidence="1">The sequence shown here is derived from an EMBL/GenBank/DDBJ whole genome shotgun (WGS) entry which is preliminary data.</text>
</comment>
<sequence>MSNTSVPNEYEIVRVAELFWICRTKLKLNGTGDSCEVHEKFTRTLYRNTNNARFAEACVSGSSMFKVLLAKLLTVSYRSSMGNGPSALVPDTDPCVDGLLELLTVEVAENVMVNRTFGTRKTQRCNEEGLRCGIAYLRTPTEQLQTTEQGSKTLICISFIKLNIHLLLERVFLNFFWIFIDCY</sequence>
<protein>
    <submittedName>
        <fullName evidence="1">Uncharacterized protein</fullName>
    </submittedName>
</protein>
<dbReference type="Proteomes" id="UP000286415">
    <property type="component" value="Unassembled WGS sequence"/>
</dbReference>
<evidence type="ECO:0000313" key="1">
    <source>
        <dbReference type="EMBL" id="KAG5449454.1"/>
    </source>
</evidence>
<accession>A0A3R7D4N0</accession>
<name>A0A3R7D4N0_CLOSI</name>
<reference evidence="1 2" key="2">
    <citation type="journal article" date="2021" name="Genomics">
        <title>High-quality reference genome for Clonorchis sinensis.</title>
        <authorList>
            <person name="Young N.D."/>
            <person name="Stroehlein A.J."/>
            <person name="Kinkar L."/>
            <person name="Wang T."/>
            <person name="Sohn W.M."/>
            <person name="Chang B.C.H."/>
            <person name="Kaur P."/>
            <person name="Weisz D."/>
            <person name="Dudchenko O."/>
            <person name="Aiden E.L."/>
            <person name="Korhonen P.K."/>
            <person name="Gasser R.B."/>
        </authorList>
    </citation>
    <scope>NUCLEOTIDE SEQUENCE [LARGE SCALE GENOMIC DNA]</scope>
    <source>
        <strain evidence="1">Cs-k2</strain>
    </source>
</reference>
<dbReference type="OrthoDB" id="10357912at2759"/>